<evidence type="ECO:0000313" key="13">
    <source>
        <dbReference type="Proteomes" id="UP000825935"/>
    </source>
</evidence>
<feature type="domain" description="EF-hand" evidence="11">
    <location>
        <begin position="174"/>
        <end position="206"/>
    </location>
</feature>
<dbReference type="Pfam" id="PF13499">
    <property type="entry name" value="EF-hand_7"/>
    <property type="match status" value="2"/>
</dbReference>
<dbReference type="InterPro" id="IPR018247">
    <property type="entry name" value="EF_Hand_1_Ca_BS"/>
</dbReference>
<dbReference type="InterPro" id="IPR011992">
    <property type="entry name" value="EF-hand-dom_pair"/>
</dbReference>
<evidence type="ECO:0000256" key="7">
    <source>
        <dbReference type="ARBA" id="ARBA00022837"/>
    </source>
</evidence>
<dbReference type="PROSITE" id="PS00018">
    <property type="entry name" value="EF_HAND_1"/>
    <property type="match status" value="4"/>
</dbReference>
<evidence type="ECO:0000256" key="2">
    <source>
        <dbReference type="ARBA" id="ARBA00022527"/>
    </source>
</evidence>
<dbReference type="EMBL" id="CM035411">
    <property type="protein sequence ID" value="KAH7435154.1"/>
    <property type="molecule type" value="Genomic_DNA"/>
</dbReference>
<dbReference type="OrthoDB" id="40902at2759"/>
<dbReference type="FunFam" id="1.10.238.10:FF:000015">
    <property type="entry name" value="Calcium-dependent protein kinase 1"/>
    <property type="match status" value="1"/>
</dbReference>
<evidence type="ECO:0000256" key="4">
    <source>
        <dbReference type="ARBA" id="ARBA00022723"/>
    </source>
</evidence>
<accession>A0A8T2UP48</accession>
<dbReference type="SMART" id="SM00054">
    <property type="entry name" value="EFh"/>
    <property type="match status" value="4"/>
</dbReference>
<sequence length="207" mass="23382">MLKSNPNERLTFQEVQNHPWVRADGDAPDRPLDNLVLTRMKHFQAVNKLKKLAFKVIAEKMSEEEIIGLKELFKSMDTDNSGTLSLDELKKGFASQGSLVAEEEAAELLNAADIDGNGCVDYMEFVAAMINKNKLEKEEQLVSAFQYFDTDNSGFITTSELKDALEKHNMFDAESITSIIAEVDTDKDGRIDYDEFVAMMRQNTLQE</sequence>
<protein>
    <recommendedName>
        <fullName evidence="1">non-specific serine/threonine protein kinase</fullName>
        <ecNumber evidence="1">2.7.11.1</ecNumber>
    </recommendedName>
</protein>
<evidence type="ECO:0000256" key="8">
    <source>
        <dbReference type="ARBA" id="ARBA00022840"/>
    </source>
</evidence>
<evidence type="ECO:0000256" key="9">
    <source>
        <dbReference type="ARBA" id="ARBA00047899"/>
    </source>
</evidence>
<evidence type="ECO:0000313" key="12">
    <source>
        <dbReference type="EMBL" id="KAH7435154.1"/>
    </source>
</evidence>
<name>A0A8T2UP48_CERRI</name>
<proteinExistence type="predicted"/>
<keyword evidence="5" id="KW-0547">Nucleotide-binding</keyword>
<evidence type="ECO:0000256" key="10">
    <source>
        <dbReference type="ARBA" id="ARBA00048679"/>
    </source>
</evidence>
<feature type="domain" description="EF-hand" evidence="11">
    <location>
        <begin position="64"/>
        <end position="99"/>
    </location>
</feature>
<keyword evidence="8" id="KW-0067">ATP-binding</keyword>
<dbReference type="EC" id="2.7.11.1" evidence="1"/>
<keyword evidence="3" id="KW-0808">Transferase</keyword>
<gene>
    <name evidence="12" type="ORF">KP509_06G052400</name>
</gene>
<dbReference type="AlphaFoldDB" id="A0A8T2UP48"/>
<dbReference type="PROSITE" id="PS50222">
    <property type="entry name" value="EF_HAND_2"/>
    <property type="match status" value="4"/>
</dbReference>
<comment type="catalytic activity">
    <reaction evidence="10">
        <text>L-seryl-[protein] + ATP = O-phospho-L-seryl-[protein] + ADP + H(+)</text>
        <dbReference type="Rhea" id="RHEA:17989"/>
        <dbReference type="Rhea" id="RHEA-COMP:9863"/>
        <dbReference type="Rhea" id="RHEA-COMP:11604"/>
        <dbReference type="ChEBI" id="CHEBI:15378"/>
        <dbReference type="ChEBI" id="CHEBI:29999"/>
        <dbReference type="ChEBI" id="CHEBI:30616"/>
        <dbReference type="ChEBI" id="CHEBI:83421"/>
        <dbReference type="ChEBI" id="CHEBI:456216"/>
        <dbReference type="EC" id="2.7.11.1"/>
    </reaction>
</comment>
<dbReference type="InterPro" id="IPR002048">
    <property type="entry name" value="EF_hand_dom"/>
</dbReference>
<feature type="domain" description="EF-hand" evidence="11">
    <location>
        <begin position="136"/>
        <end position="171"/>
    </location>
</feature>
<dbReference type="GO" id="GO:0004674">
    <property type="term" value="F:protein serine/threonine kinase activity"/>
    <property type="evidence" value="ECO:0007669"/>
    <property type="project" value="UniProtKB-KW"/>
</dbReference>
<dbReference type="Gene3D" id="1.10.238.10">
    <property type="entry name" value="EF-hand"/>
    <property type="match status" value="1"/>
</dbReference>
<keyword evidence="13" id="KW-1185">Reference proteome</keyword>
<evidence type="ECO:0000256" key="3">
    <source>
        <dbReference type="ARBA" id="ARBA00022679"/>
    </source>
</evidence>
<evidence type="ECO:0000256" key="6">
    <source>
        <dbReference type="ARBA" id="ARBA00022777"/>
    </source>
</evidence>
<keyword evidence="7" id="KW-0106">Calcium</keyword>
<comment type="caution">
    <text evidence="12">The sequence shown here is derived from an EMBL/GenBank/DDBJ whole genome shotgun (WGS) entry which is preliminary data.</text>
</comment>
<dbReference type="Proteomes" id="UP000825935">
    <property type="component" value="Chromosome 6"/>
</dbReference>
<evidence type="ECO:0000256" key="5">
    <source>
        <dbReference type="ARBA" id="ARBA00022741"/>
    </source>
</evidence>
<dbReference type="PANTHER" id="PTHR24349">
    <property type="entry name" value="SERINE/THREONINE-PROTEIN KINASE"/>
    <property type="match status" value="1"/>
</dbReference>
<keyword evidence="4" id="KW-0479">Metal-binding</keyword>
<reference evidence="12" key="1">
    <citation type="submission" date="2021-08" db="EMBL/GenBank/DDBJ databases">
        <title>WGS assembly of Ceratopteris richardii.</title>
        <authorList>
            <person name="Marchant D.B."/>
            <person name="Chen G."/>
            <person name="Jenkins J."/>
            <person name="Shu S."/>
            <person name="Leebens-Mack J."/>
            <person name="Grimwood J."/>
            <person name="Schmutz J."/>
            <person name="Soltis P."/>
            <person name="Soltis D."/>
            <person name="Chen Z.-H."/>
        </authorList>
    </citation>
    <scope>NUCLEOTIDE SEQUENCE</scope>
    <source>
        <strain evidence="12">Whitten #5841</strain>
        <tissue evidence="12">Leaf</tissue>
    </source>
</reference>
<keyword evidence="2" id="KW-0723">Serine/threonine-protein kinase</keyword>
<feature type="domain" description="EF-hand" evidence="11">
    <location>
        <begin position="100"/>
        <end position="135"/>
    </location>
</feature>
<dbReference type="InterPro" id="IPR050205">
    <property type="entry name" value="CDPK_Ser/Thr_kinases"/>
</dbReference>
<comment type="catalytic activity">
    <reaction evidence="9">
        <text>L-threonyl-[protein] + ATP = O-phospho-L-threonyl-[protein] + ADP + H(+)</text>
        <dbReference type="Rhea" id="RHEA:46608"/>
        <dbReference type="Rhea" id="RHEA-COMP:11060"/>
        <dbReference type="Rhea" id="RHEA-COMP:11605"/>
        <dbReference type="ChEBI" id="CHEBI:15378"/>
        <dbReference type="ChEBI" id="CHEBI:30013"/>
        <dbReference type="ChEBI" id="CHEBI:30616"/>
        <dbReference type="ChEBI" id="CHEBI:61977"/>
        <dbReference type="ChEBI" id="CHEBI:456216"/>
        <dbReference type="EC" id="2.7.11.1"/>
    </reaction>
</comment>
<evidence type="ECO:0000256" key="1">
    <source>
        <dbReference type="ARBA" id="ARBA00012513"/>
    </source>
</evidence>
<dbReference type="SUPFAM" id="SSF47473">
    <property type="entry name" value="EF-hand"/>
    <property type="match status" value="1"/>
</dbReference>
<dbReference type="OMA" id="GVTRICK"/>
<organism evidence="12 13">
    <name type="scientific">Ceratopteris richardii</name>
    <name type="common">Triangle waterfern</name>
    <dbReference type="NCBI Taxonomy" id="49495"/>
    <lineage>
        <taxon>Eukaryota</taxon>
        <taxon>Viridiplantae</taxon>
        <taxon>Streptophyta</taxon>
        <taxon>Embryophyta</taxon>
        <taxon>Tracheophyta</taxon>
        <taxon>Polypodiopsida</taxon>
        <taxon>Polypodiidae</taxon>
        <taxon>Polypodiales</taxon>
        <taxon>Pteridineae</taxon>
        <taxon>Pteridaceae</taxon>
        <taxon>Parkerioideae</taxon>
        <taxon>Ceratopteris</taxon>
    </lineage>
</organism>
<keyword evidence="6" id="KW-0418">Kinase</keyword>
<dbReference type="GO" id="GO:0005509">
    <property type="term" value="F:calcium ion binding"/>
    <property type="evidence" value="ECO:0007669"/>
    <property type="project" value="InterPro"/>
</dbReference>
<dbReference type="GO" id="GO:0005524">
    <property type="term" value="F:ATP binding"/>
    <property type="evidence" value="ECO:0007669"/>
    <property type="project" value="UniProtKB-KW"/>
</dbReference>
<evidence type="ECO:0000259" key="11">
    <source>
        <dbReference type="PROSITE" id="PS50222"/>
    </source>
</evidence>